<dbReference type="STRING" id="307972.A0A2G8KEZ4"/>
<proteinExistence type="inferred from homology"/>
<evidence type="ECO:0000256" key="5">
    <source>
        <dbReference type="RuleBase" id="RU004379"/>
    </source>
</evidence>
<evidence type="ECO:0000256" key="3">
    <source>
        <dbReference type="ARBA" id="ARBA00022989"/>
    </source>
</evidence>
<feature type="transmembrane region" description="Helical" evidence="5">
    <location>
        <begin position="306"/>
        <end position="325"/>
    </location>
</feature>
<reference evidence="6 7" key="1">
    <citation type="journal article" date="2017" name="PLoS Biol.">
        <title>The sea cucumber genome provides insights into morphological evolution and visceral regeneration.</title>
        <authorList>
            <person name="Zhang X."/>
            <person name="Sun L."/>
            <person name="Yuan J."/>
            <person name="Sun Y."/>
            <person name="Gao Y."/>
            <person name="Zhang L."/>
            <person name="Li S."/>
            <person name="Dai H."/>
            <person name="Hamel J.F."/>
            <person name="Liu C."/>
            <person name="Yu Y."/>
            <person name="Liu S."/>
            <person name="Lin W."/>
            <person name="Guo K."/>
            <person name="Jin S."/>
            <person name="Xu P."/>
            <person name="Storey K.B."/>
            <person name="Huan P."/>
            <person name="Zhang T."/>
            <person name="Zhou Y."/>
            <person name="Zhang J."/>
            <person name="Lin C."/>
            <person name="Li X."/>
            <person name="Xing L."/>
            <person name="Huo D."/>
            <person name="Sun M."/>
            <person name="Wang L."/>
            <person name="Mercier A."/>
            <person name="Li F."/>
            <person name="Yang H."/>
            <person name="Xiang J."/>
        </authorList>
    </citation>
    <scope>NUCLEOTIDE SEQUENCE [LARGE SCALE GENOMIC DNA]</scope>
    <source>
        <strain evidence="6">Shaxun</strain>
        <tissue evidence="6">Muscle</tissue>
    </source>
</reference>
<dbReference type="Proteomes" id="UP000230750">
    <property type="component" value="Unassembled WGS sequence"/>
</dbReference>
<protein>
    <submittedName>
        <fullName evidence="6">Putative growth hormone-inducible transmembrane protein</fullName>
    </submittedName>
</protein>
<comment type="similarity">
    <text evidence="5">Belongs to the BI1 family.</text>
</comment>
<feature type="transmembrane region" description="Helical" evidence="5">
    <location>
        <begin position="237"/>
        <end position="256"/>
    </location>
</feature>
<keyword evidence="2 5" id="KW-0812">Transmembrane</keyword>
<dbReference type="PANTHER" id="PTHR23291">
    <property type="entry name" value="BAX INHIBITOR-RELATED"/>
    <property type="match status" value="1"/>
</dbReference>
<dbReference type="PANTHER" id="PTHR23291:SF112">
    <property type="entry name" value="GROWTH HORMONE-INDUCIBLE TRANSMEMBRANE PROTEIN"/>
    <property type="match status" value="1"/>
</dbReference>
<dbReference type="Pfam" id="PF01027">
    <property type="entry name" value="Bax1-I"/>
    <property type="match status" value="1"/>
</dbReference>
<comment type="subcellular location">
    <subcellularLocation>
        <location evidence="1">Membrane</location>
        <topology evidence="1">Multi-pass membrane protein</topology>
    </subcellularLocation>
</comment>
<evidence type="ECO:0000256" key="1">
    <source>
        <dbReference type="ARBA" id="ARBA00004141"/>
    </source>
</evidence>
<sequence length="343" mass="37016">MAALFHARRVAFSLVQTNCHSSHYRRQFSTQIRNYANQTRLATKRMAEQKGQTLKETLSKPADGTAHVVGRSLVAGAAAAGIGALCYYGLGLSNEVGTFERAAMWPDYVRTRVRSTYQYFAMGIATTSAVAYGLSRNKMLVAKYMPKSWVGIIASTCVVLASGVVTMAVPYSEGIGLKQLTWLGHSSVIGAFLTPMCFMGGPLLIKAAWYTAGVVGGLSCIAACAPSDKFLYMGGPLAMGLGVVLISSLGGLFFPVTTALGSGLYAISTYGGVVLFSGFMLRSKLIVAKAESHPIASPQPFDPINAFKYILILLLKLWFHLHFYFAELWASTWIPSTSSFELH</sequence>
<comment type="caution">
    <text evidence="6">The sequence shown here is derived from an EMBL/GenBank/DDBJ whole genome shotgun (WGS) entry which is preliminary data.</text>
</comment>
<gene>
    <name evidence="6" type="ORF">BSL78_16549</name>
</gene>
<dbReference type="OrthoDB" id="6285520at2759"/>
<organism evidence="6 7">
    <name type="scientific">Stichopus japonicus</name>
    <name type="common">Sea cucumber</name>
    <dbReference type="NCBI Taxonomy" id="307972"/>
    <lineage>
        <taxon>Eukaryota</taxon>
        <taxon>Metazoa</taxon>
        <taxon>Echinodermata</taxon>
        <taxon>Eleutherozoa</taxon>
        <taxon>Echinozoa</taxon>
        <taxon>Holothuroidea</taxon>
        <taxon>Aspidochirotacea</taxon>
        <taxon>Aspidochirotida</taxon>
        <taxon>Stichopodidae</taxon>
        <taxon>Apostichopus</taxon>
    </lineage>
</organism>
<feature type="transmembrane region" description="Helical" evidence="5">
    <location>
        <begin position="262"/>
        <end position="281"/>
    </location>
</feature>
<evidence type="ECO:0000256" key="2">
    <source>
        <dbReference type="ARBA" id="ARBA00022692"/>
    </source>
</evidence>
<name>A0A2G8KEZ4_STIJA</name>
<keyword evidence="3 5" id="KW-1133">Transmembrane helix</keyword>
<accession>A0A2G8KEZ4</accession>
<dbReference type="GO" id="GO:0005743">
    <property type="term" value="C:mitochondrial inner membrane"/>
    <property type="evidence" value="ECO:0007669"/>
    <property type="project" value="TreeGrafter"/>
</dbReference>
<keyword evidence="4 5" id="KW-0472">Membrane</keyword>
<feature type="transmembrane region" description="Helical" evidence="5">
    <location>
        <begin position="117"/>
        <end position="134"/>
    </location>
</feature>
<dbReference type="AlphaFoldDB" id="A0A2G8KEZ4"/>
<dbReference type="InterPro" id="IPR006214">
    <property type="entry name" value="Bax_inhibitor_1-related"/>
</dbReference>
<feature type="transmembrane region" description="Helical" evidence="5">
    <location>
        <begin position="182"/>
        <end position="201"/>
    </location>
</feature>
<dbReference type="EMBL" id="MRZV01000635">
    <property type="protein sequence ID" value="PIK46571.1"/>
    <property type="molecule type" value="Genomic_DNA"/>
</dbReference>
<evidence type="ECO:0000313" key="6">
    <source>
        <dbReference type="EMBL" id="PIK46571.1"/>
    </source>
</evidence>
<evidence type="ECO:0000313" key="7">
    <source>
        <dbReference type="Proteomes" id="UP000230750"/>
    </source>
</evidence>
<keyword evidence="7" id="KW-1185">Reference proteome</keyword>
<feature type="transmembrane region" description="Helical" evidence="5">
    <location>
        <begin position="149"/>
        <end position="170"/>
    </location>
</feature>
<evidence type="ECO:0000256" key="4">
    <source>
        <dbReference type="ARBA" id="ARBA00023136"/>
    </source>
</evidence>